<dbReference type="PANTHER" id="PTHR30619">
    <property type="entry name" value="DNA INTERNALIZATION/COMPETENCE PROTEIN COMEC/REC2"/>
    <property type="match status" value="1"/>
</dbReference>
<evidence type="ECO:0000256" key="7">
    <source>
        <dbReference type="SAM" id="Phobius"/>
    </source>
</evidence>
<feature type="transmembrane region" description="Helical" evidence="7">
    <location>
        <begin position="372"/>
        <end position="389"/>
    </location>
</feature>
<dbReference type="InterPro" id="IPR025405">
    <property type="entry name" value="DUF4131"/>
</dbReference>
<dbReference type="Gene3D" id="3.60.15.10">
    <property type="entry name" value="Ribonuclease Z/Hydroxyacylglutathione hydrolase-like"/>
    <property type="match status" value="1"/>
</dbReference>
<dbReference type="InterPro" id="IPR004477">
    <property type="entry name" value="ComEC_N"/>
</dbReference>
<accession>A0A941APC0</accession>
<feature type="transmembrane region" description="Helical" evidence="7">
    <location>
        <begin position="310"/>
        <end position="331"/>
    </location>
</feature>
<evidence type="ECO:0000256" key="2">
    <source>
        <dbReference type="ARBA" id="ARBA00022475"/>
    </source>
</evidence>
<evidence type="ECO:0000256" key="3">
    <source>
        <dbReference type="ARBA" id="ARBA00022692"/>
    </source>
</evidence>
<dbReference type="EMBL" id="JAGKSQ010000003">
    <property type="protein sequence ID" value="MBP3951327.1"/>
    <property type="molecule type" value="Genomic_DNA"/>
</dbReference>
<organism evidence="9 10">
    <name type="scientific">Halalkalibacter suaedae</name>
    <dbReference type="NCBI Taxonomy" id="2822140"/>
    <lineage>
        <taxon>Bacteria</taxon>
        <taxon>Bacillati</taxon>
        <taxon>Bacillota</taxon>
        <taxon>Bacilli</taxon>
        <taxon>Bacillales</taxon>
        <taxon>Bacillaceae</taxon>
        <taxon>Halalkalibacter</taxon>
    </lineage>
</organism>
<evidence type="ECO:0000256" key="6">
    <source>
        <dbReference type="SAM" id="MobiDB-lite"/>
    </source>
</evidence>
<dbReference type="PANTHER" id="PTHR30619:SF1">
    <property type="entry name" value="RECOMBINATION PROTEIN 2"/>
    <property type="match status" value="1"/>
</dbReference>
<dbReference type="Pfam" id="PF00753">
    <property type="entry name" value="Lactamase_B"/>
    <property type="match status" value="1"/>
</dbReference>
<keyword evidence="4 7" id="KW-1133">Transmembrane helix</keyword>
<feature type="transmembrane region" description="Helical" evidence="7">
    <location>
        <begin position="187"/>
        <end position="206"/>
    </location>
</feature>
<gene>
    <name evidence="9" type="ORF">J7W16_09290</name>
</gene>
<dbReference type="Proteomes" id="UP000678228">
    <property type="component" value="Unassembled WGS sequence"/>
</dbReference>
<dbReference type="AlphaFoldDB" id="A0A941APC0"/>
<dbReference type="InterPro" id="IPR036866">
    <property type="entry name" value="RibonucZ/Hydroxyglut_hydro"/>
</dbReference>
<feature type="transmembrane region" description="Helical" evidence="7">
    <location>
        <begin position="244"/>
        <end position="264"/>
    </location>
</feature>
<feature type="transmembrane region" description="Helical" evidence="7">
    <location>
        <begin position="276"/>
        <end position="298"/>
    </location>
</feature>
<feature type="domain" description="Metallo-beta-lactamase" evidence="8">
    <location>
        <begin position="430"/>
        <end position="641"/>
    </location>
</feature>
<keyword evidence="2" id="KW-1003">Cell membrane</keyword>
<dbReference type="SMART" id="SM00849">
    <property type="entry name" value="Lactamase_B"/>
    <property type="match status" value="1"/>
</dbReference>
<evidence type="ECO:0000256" key="4">
    <source>
        <dbReference type="ARBA" id="ARBA00022989"/>
    </source>
</evidence>
<keyword evidence="5 7" id="KW-0472">Membrane</keyword>
<feature type="transmembrane region" description="Helical" evidence="7">
    <location>
        <begin position="338"/>
        <end position="357"/>
    </location>
</feature>
<dbReference type="InterPro" id="IPR004797">
    <property type="entry name" value="Competence_ComEC/Rec2"/>
</dbReference>
<dbReference type="Pfam" id="PF03772">
    <property type="entry name" value="Competence"/>
    <property type="match status" value="1"/>
</dbReference>
<dbReference type="GO" id="GO:0030420">
    <property type="term" value="P:establishment of competence for transformation"/>
    <property type="evidence" value="ECO:0007669"/>
    <property type="project" value="InterPro"/>
</dbReference>
<protein>
    <submittedName>
        <fullName evidence="9">DNA internalization-related competence protein ComEC/Rec2</fullName>
    </submittedName>
</protein>
<evidence type="ECO:0000256" key="1">
    <source>
        <dbReference type="ARBA" id="ARBA00004651"/>
    </source>
</evidence>
<dbReference type="CDD" id="cd07731">
    <property type="entry name" value="ComA-like_MBL-fold"/>
    <property type="match status" value="1"/>
</dbReference>
<comment type="caution">
    <text evidence="9">The sequence shown here is derived from an EMBL/GenBank/DDBJ whole genome shotgun (WGS) entry which is preliminary data.</text>
</comment>
<dbReference type="SUPFAM" id="SSF56281">
    <property type="entry name" value="Metallo-hydrolase/oxidoreductase"/>
    <property type="match status" value="1"/>
</dbReference>
<proteinExistence type="predicted"/>
<dbReference type="InterPro" id="IPR052159">
    <property type="entry name" value="Competence_DNA_uptake"/>
</dbReference>
<dbReference type="Pfam" id="PF13567">
    <property type="entry name" value="DUF4131"/>
    <property type="match status" value="1"/>
</dbReference>
<reference evidence="9" key="1">
    <citation type="submission" date="2021-03" db="EMBL/GenBank/DDBJ databases">
        <title>Bacillus suaedae sp. nov., isolated from Suaeda aralocaspica.</title>
        <authorList>
            <person name="Lei R.F.R."/>
        </authorList>
    </citation>
    <scope>NUCLEOTIDE SEQUENCE</scope>
    <source>
        <strain evidence="9">YZJH907-2</strain>
    </source>
</reference>
<dbReference type="GO" id="GO:0005886">
    <property type="term" value="C:plasma membrane"/>
    <property type="evidence" value="ECO:0007669"/>
    <property type="project" value="UniProtKB-SubCell"/>
</dbReference>
<sequence>MFGTIHSIPDLDGDRLSMRFLTEKNEQVHVQAFLSNPEKKDQAERLSPGDSCRLKGTLTPPNPPTNFNQFDYARYLKEQGIFWVYYIEDNGIECKQHSRSFMMSLQSWRQQQMNRIEAIVDVEVIGIVQALLFGSRTSMDEGVLEAYQRLGVIHLLAVSGLHVGMIVSGLFYAFIRFGLTRERTIDILLIFLPFYIFVAGAAPSVIRASLMTMVVLLCLRLRKRPPPIAGIILVYLAYLSIEPYVLFQLGFQLSFLVSFGLIVSAKKIRTYQSRTIQLLIVTLISQCLSLPILLLHIFEIPWLSLPINLVYIPFITMIILPLTFAGFFLSFVTTTLNLPFMLLDVIIPPMHQVLLLFSNSRFATLVIGKPDVLTIISLYIAMLIGFLGWEGNKKVLIWSSVVISASLISIQMFLPYLNPNAKITMIDVGQGDSFLIELPYRQAVYLIDTGGTPSIFAEEEWRVRRRTFDVGADIVVPALKQRGIRHIDSLVLTHGHADHIGGAKEVAKSFFIETVLYSPGVIEGDLEKEILSQLVKKGAKIKYVEDGFEWNVGVSQFKVLSPSGVINGLNERSIVILAQVEGVSVLFTGDLEEEGEKGLLNRYPNLQVDLLKVGHHGSKTSTTEALLEQLKPKGALISVGRNNHYGHPNPDVLSRLETDNIKVWRSDQDGAVQLELRNGMIKLTKAKK</sequence>
<keyword evidence="10" id="KW-1185">Reference proteome</keyword>
<evidence type="ECO:0000313" key="9">
    <source>
        <dbReference type="EMBL" id="MBP3951327.1"/>
    </source>
</evidence>
<dbReference type="InterPro" id="IPR035681">
    <property type="entry name" value="ComA-like_MBL"/>
</dbReference>
<dbReference type="NCBIfam" id="TIGR00361">
    <property type="entry name" value="ComEC_Rec2"/>
    <property type="match status" value="1"/>
</dbReference>
<evidence type="ECO:0000259" key="8">
    <source>
        <dbReference type="SMART" id="SM00849"/>
    </source>
</evidence>
<name>A0A941APC0_9BACI</name>
<feature type="transmembrane region" description="Helical" evidence="7">
    <location>
        <begin position="396"/>
        <end position="417"/>
    </location>
</feature>
<evidence type="ECO:0000256" key="5">
    <source>
        <dbReference type="ARBA" id="ARBA00023136"/>
    </source>
</evidence>
<feature type="transmembrane region" description="Helical" evidence="7">
    <location>
        <begin position="153"/>
        <end position="175"/>
    </location>
</feature>
<evidence type="ECO:0000313" key="10">
    <source>
        <dbReference type="Proteomes" id="UP000678228"/>
    </source>
</evidence>
<feature type="region of interest" description="Disordered" evidence="6">
    <location>
        <begin position="37"/>
        <end position="65"/>
    </location>
</feature>
<keyword evidence="3 7" id="KW-0812">Transmembrane</keyword>
<dbReference type="InterPro" id="IPR001279">
    <property type="entry name" value="Metallo-B-lactamas"/>
</dbReference>
<dbReference type="NCBIfam" id="TIGR00360">
    <property type="entry name" value="ComEC_N-term"/>
    <property type="match status" value="1"/>
</dbReference>
<comment type="subcellular location">
    <subcellularLocation>
        <location evidence="1">Cell membrane</location>
        <topology evidence="1">Multi-pass membrane protein</topology>
    </subcellularLocation>
</comment>